<dbReference type="AlphaFoldDB" id="A0A9D9DZN7"/>
<protein>
    <submittedName>
        <fullName evidence="1">Uncharacterized protein</fullName>
    </submittedName>
</protein>
<evidence type="ECO:0000313" key="1">
    <source>
        <dbReference type="EMBL" id="MBO8434339.1"/>
    </source>
</evidence>
<reference evidence="1" key="2">
    <citation type="journal article" date="2021" name="PeerJ">
        <title>Extensive microbial diversity within the chicken gut microbiome revealed by metagenomics and culture.</title>
        <authorList>
            <person name="Gilroy R."/>
            <person name="Ravi A."/>
            <person name="Getino M."/>
            <person name="Pursley I."/>
            <person name="Horton D.L."/>
            <person name="Alikhan N.F."/>
            <person name="Baker D."/>
            <person name="Gharbi K."/>
            <person name="Hall N."/>
            <person name="Watson M."/>
            <person name="Adriaenssens E.M."/>
            <person name="Foster-Nyarko E."/>
            <person name="Jarju S."/>
            <person name="Secka A."/>
            <person name="Antonio M."/>
            <person name="Oren A."/>
            <person name="Chaudhuri R.R."/>
            <person name="La Ragione R."/>
            <person name="Hildebrand F."/>
            <person name="Pallen M.J."/>
        </authorList>
    </citation>
    <scope>NUCLEOTIDE SEQUENCE</scope>
    <source>
        <strain evidence="1">F6-4510</strain>
    </source>
</reference>
<accession>A0A9D9DZN7</accession>
<reference evidence="1" key="1">
    <citation type="submission" date="2020-10" db="EMBL/GenBank/DDBJ databases">
        <authorList>
            <person name="Gilroy R."/>
        </authorList>
    </citation>
    <scope>NUCLEOTIDE SEQUENCE</scope>
    <source>
        <strain evidence="1">F6-4510</strain>
    </source>
</reference>
<sequence length="90" mass="10532">MSKKRESIQLLGAEIIMYEDGGIETNLQVNEGFENHILANGLENEYEEKTKKMYDLLKEVLKMAFPDHMIQQVEEESIEDKLSKALKEWK</sequence>
<dbReference type="Proteomes" id="UP000823611">
    <property type="component" value="Unassembled WGS sequence"/>
</dbReference>
<gene>
    <name evidence="1" type="ORF">IAC55_03335</name>
</gene>
<comment type="caution">
    <text evidence="1">The sequence shown here is derived from an EMBL/GenBank/DDBJ whole genome shotgun (WGS) entry which is preliminary data.</text>
</comment>
<organism evidence="1 2">
    <name type="scientific">Candidatus Fimicola merdigallinarum</name>
    <dbReference type="NCBI Taxonomy" id="2840819"/>
    <lineage>
        <taxon>Bacteria</taxon>
        <taxon>Bacillati</taxon>
        <taxon>Bacillota</taxon>
        <taxon>Clostridia</taxon>
        <taxon>Lachnospirales</taxon>
        <taxon>Lachnospiraceae</taxon>
        <taxon>Lachnospiraceae incertae sedis</taxon>
        <taxon>Candidatus Fimicola</taxon>
    </lineage>
</organism>
<name>A0A9D9DZN7_9FIRM</name>
<proteinExistence type="predicted"/>
<dbReference type="EMBL" id="JADIMX010000065">
    <property type="protein sequence ID" value="MBO8434339.1"/>
    <property type="molecule type" value="Genomic_DNA"/>
</dbReference>
<evidence type="ECO:0000313" key="2">
    <source>
        <dbReference type="Proteomes" id="UP000823611"/>
    </source>
</evidence>